<reference evidence="2 3" key="1">
    <citation type="submission" date="2020-07" db="EMBL/GenBank/DDBJ databases">
        <title>Sequencing the genomes of 1000 actinobacteria strains.</title>
        <authorList>
            <person name="Klenk H.-P."/>
        </authorList>
    </citation>
    <scope>NUCLEOTIDE SEQUENCE [LARGE SCALE GENOMIC DNA]</scope>
    <source>
        <strain evidence="2 3">CXB654</strain>
    </source>
</reference>
<organism evidence="2 3">
    <name type="scientific">Spinactinospora alkalitolerans</name>
    <dbReference type="NCBI Taxonomy" id="687207"/>
    <lineage>
        <taxon>Bacteria</taxon>
        <taxon>Bacillati</taxon>
        <taxon>Actinomycetota</taxon>
        <taxon>Actinomycetes</taxon>
        <taxon>Streptosporangiales</taxon>
        <taxon>Nocardiopsidaceae</taxon>
        <taxon>Spinactinospora</taxon>
    </lineage>
</organism>
<feature type="domain" description="DUF5753" evidence="1">
    <location>
        <begin position="65"/>
        <end position="236"/>
    </location>
</feature>
<proteinExistence type="predicted"/>
<evidence type="ECO:0000259" key="1">
    <source>
        <dbReference type="Pfam" id="PF19054"/>
    </source>
</evidence>
<gene>
    <name evidence="2" type="ORF">HDA32_000262</name>
</gene>
<evidence type="ECO:0000313" key="2">
    <source>
        <dbReference type="EMBL" id="NYE45142.1"/>
    </source>
</evidence>
<dbReference type="EMBL" id="JACCCC010000001">
    <property type="protein sequence ID" value="NYE45142.1"/>
    <property type="molecule type" value="Genomic_DNA"/>
</dbReference>
<dbReference type="InterPro" id="IPR043917">
    <property type="entry name" value="DUF5753"/>
</dbReference>
<evidence type="ECO:0000313" key="3">
    <source>
        <dbReference type="Proteomes" id="UP000589036"/>
    </source>
</evidence>
<dbReference type="Proteomes" id="UP000589036">
    <property type="component" value="Unassembled WGS sequence"/>
</dbReference>
<accession>A0A852TQP6</accession>
<dbReference type="AlphaFoldDB" id="A0A852TQP6"/>
<comment type="caution">
    <text evidence="2">The sequence shown here is derived from an EMBL/GenBank/DDBJ whole genome shotgun (WGS) entry which is preliminary data.</text>
</comment>
<protein>
    <recommendedName>
        <fullName evidence="1">DUF5753 domain-containing protein</fullName>
    </recommendedName>
</protein>
<name>A0A852TQP6_9ACTN</name>
<sequence>MSAAKLSKLENNRVPATVADVERILAALEIPPRVRSEFLALARAASTEQRAWRVYRRLGFHKRQQEIAAIEGRSTEIRVFQSAMIPGLLQSAEYVRSLFSASSGLTEEERSRTAASRLKRQDILYEREKRFYFLLTESALRWTTLDKSAMSVQIDRIISLSKSPNITIELIRFDGVKEDFPISSFCVFDRRLVTVETFHAEISTRDPRDVDLHMEVFDDFSAYALKGGAARDALAEVSEGFR</sequence>
<keyword evidence="3" id="KW-1185">Reference proteome</keyword>
<dbReference type="Pfam" id="PF19054">
    <property type="entry name" value="DUF5753"/>
    <property type="match status" value="1"/>
</dbReference>